<gene>
    <name evidence="2" type="ORF">QYE76_042328</name>
</gene>
<sequence>MVTRARDGIQKPNLATCILWKPLFLPSPPLCMPLFGIPIGAPPCKPSTTPSWLTPPGRSYLDHCGLMLSQASGFQDQDEGRWLFGAPAGFINPRHRDHVCRLTKALYGLRQAPRAWFCLFADFATTLGFTASRSDASLFILRRGSDSAYLVLYVDDIVLAASSTSLLQAIIDKLQREFAMKDMGALYFFLGISVCRTPRSFFLSQAQYAEEILARAGMVDCKTATTPIYTSPKVAADAGSPVSDPLEYRSLAGALQYLTMTRPDLAWSSKRQATVSRSSAEAEYRAVATAVADCVWLRQLLEDYMEYYEDVSAASTADMAAHVELNTNYGSPSIVDMTDIEELYTDNGSPSMDDMVEQHHEYDIDTMVEPHLASTMNNTGASKYPILANGATYEDT</sequence>
<comment type="caution">
    <text evidence="2">The sequence shown here is derived from an EMBL/GenBank/DDBJ whole genome shotgun (WGS) entry which is preliminary data.</text>
</comment>
<feature type="domain" description="Reverse transcriptase Ty1/copia-type" evidence="1">
    <location>
        <begin position="86"/>
        <end position="228"/>
    </location>
</feature>
<evidence type="ECO:0000259" key="1">
    <source>
        <dbReference type="Pfam" id="PF07727"/>
    </source>
</evidence>
<reference evidence="2" key="1">
    <citation type="submission" date="2023-07" db="EMBL/GenBank/DDBJ databases">
        <title>A chromosome-level genome assembly of Lolium multiflorum.</title>
        <authorList>
            <person name="Chen Y."/>
            <person name="Copetti D."/>
            <person name="Kolliker R."/>
            <person name="Studer B."/>
        </authorList>
    </citation>
    <scope>NUCLEOTIDE SEQUENCE</scope>
    <source>
        <strain evidence="2">02402/16</strain>
        <tissue evidence="2">Leaf</tissue>
    </source>
</reference>
<dbReference type="CDD" id="cd09272">
    <property type="entry name" value="RNase_HI_RT_Ty1"/>
    <property type="match status" value="1"/>
</dbReference>
<dbReference type="PANTHER" id="PTHR11439">
    <property type="entry name" value="GAG-POL-RELATED RETROTRANSPOSON"/>
    <property type="match status" value="1"/>
</dbReference>
<dbReference type="SUPFAM" id="SSF56672">
    <property type="entry name" value="DNA/RNA polymerases"/>
    <property type="match status" value="1"/>
</dbReference>
<dbReference type="Proteomes" id="UP001231189">
    <property type="component" value="Unassembled WGS sequence"/>
</dbReference>
<protein>
    <recommendedName>
        <fullName evidence="1">Reverse transcriptase Ty1/copia-type domain-containing protein</fullName>
    </recommendedName>
</protein>
<keyword evidence="3" id="KW-1185">Reference proteome</keyword>
<dbReference type="InterPro" id="IPR043502">
    <property type="entry name" value="DNA/RNA_pol_sf"/>
</dbReference>
<dbReference type="EMBL" id="JAUUTY010000002">
    <property type="protein sequence ID" value="KAK1681480.1"/>
    <property type="molecule type" value="Genomic_DNA"/>
</dbReference>
<accession>A0AAD8WUU2</accession>
<name>A0AAD8WUU2_LOLMU</name>
<evidence type="ECO:0000313" key="2">
    <source>
        <dbReference type="EMBL" id="KAK1681480.1"/>
    </source>
</evidence>
<dbReference type="AlphaFoldDB" id="A0AAD8WUU2"/>
<dbReference type="PANTHER" id="PTHR11439:SF524">
    <property type="entry name" value="RNA-DIRECTED DNA POLYMERASE, PROTEIN KINASE RLK-PELLE-DLSV FAMILY"/>
    <property type="match status" value="1"/>
</dbReference>
<proteinExistence type="predicted"/>
<dbReference type="Pfam" id="PF07727">
    <property type="entry name" value="RVT_2"/>
    <property type="match status" value="1"/>
</dbReference>
<dbReference type="InterPro" id="IPR013103">
    <property type="entry name" value="RVT_2"/>
</dbReference>
<organism evidence="2 3">
    <name type="scientific">Lolium multiflorum</name>
    <name type="common">Italian ryegrass</name>
    <name type="synonym">Lolium perenne subsp. multiflorum</name>
    <dbReference type="NCBI Taxonomy" id="4521"/>
    <lineage>
        <taxon>Eukaryota</taxon>
        <taxon>Viridiplantae</taxon>
        <taxon>Streptophyta</taxon>
        <taxon>Embryophyta</taxon>
        <taxon>Tracheophyta</taxon>
        <taxon>Spermatophyta</taxon>
        <taxon>Magnoliopsida</taxon>
        <taxon>Liliopsida</taxon>
        <taxon>Poales</taxon>
        <taxon>Poaceae</taxon>
        <taxon>BOP clade</taxon>
        <taxon>Pooideae</taxon>
        <taxon>Poodae</taxon>
        <taxon>Poeae</taxon>
        <taxon>Poeae Chloroplast Group 2 (Poeae type)</taxon>
        <taxon>Loliodinae</taxon>
        <taxon>Loliinae</taxon>
        <taxon>Lolium</taxon>
    </lineage>
</organism>
<evidence type="ECO:0000313" key="3">
    <source>
        <dbReference type="Proteomes" id="UP001231189"/>
    </source>
</evidence>